<gene>
    <name evidence="2" type="ORF">BDZ94DRAFT_1179646</name>
</gene>
<comment type="caution">
    <text evidence="2">The sequence shown here is derived from an EMBL/GenBank/DDBJ whole genome shotgun (WGS) entry which is preliminary data.</text>
</comment>
<evidence type="ECO:0000256" key="1">
    <source>
        <dbReference type="SAM" id="MobiDB-lite"/>
    </source>
</evidence>
<dbReference type="AlphaFoldDB" id="A0A9P5XTV6"/>
<feature type="compositionally biased region" description="Basic and acidic residues" evidence="1">
    <location>
        <begin position="1"/>
        <end position="10"/>
    </location>
</feature>
<accession>A0A9P5XTV6</accession>
<evidence type="ECO:0000313" key="3">
    <source>
        <dbReference type="Proteomes" id="UP000807353"/>
    </source>
</evidence>
<proteinExistence type="predicted"/>
<sequence length="211" mass="23233">MSEEFCRGKNSDGSSCDCEEFSEPSDTNHSKPVQCTECLHGKSKHPKVKSVGTKSAVLEIFNKKTLNGFNKRAVMAPALNKPKRSVGRQKDDGELQNRVPPSAVGIGKMVSRGCAKYDVTINSKWTHEECSAYFAEIFPNPFEYVQSITPTTTGKLRITRNTKSEWVLIAKVKQHLEVASVDKPSGEDLVRYKGGAKSGSENTHVYIGGLH</sequence>
<protein>
    <submittedName>
        <fullName evidence="2">Uncharacterized protein</fullName>
    </submittedName>
</protein>
<feature type="region of interest" description="Disordered" evidence="1">
    <location>
        <begin position="1"/>
        <end position="32"/>
    </location>
</feature>
<organism evidence="2 3">
    <name type="scientific">Collybia nuda</name>
    <dbReference type="NCBI Taxonomy" id="64659"/>
    <lineage>
        <taxon>Eukaryota</taxon>
        <taxon>Fungi</taxon>
        <taxon>Dikarya</taxon>
        <taxon>Basidiomycota</taxon>
        <taxon>Agaricomycotina</taxon>
        <taxon>Agaricomycetes</taxon>
        <taxon>Agaricomycetidae</taxon>
        <taxon>Agaricales</taxon>
        <taxon>Tricholomatineae</taxon>
        <taxon>Clitocybaceae</taxon>
        <taxon>Collybia</taxon>
    </lineage>
</organism>
<name>A0A9P5XTV6_9AGAR</name>
<dbReference type="Proteomes" id="UP000807353">
    <property type="component" value="Unassembled WGS sequence"/>
</dbReference>
<dbReference type="OrthoDB" id="3058916at2759"/>
<evidence type="ECO:0000313" key="2">
    <source>
        <dbReference type="EMBL" id="KAF9455615.1"/>
    </source>
</evidence>
<reference evidence="2" key="1">
    <citation type="submission" date="2020-11" db="EMBL/GenBank/DDBJ databases">
        <authorList>
            <consortium name="DOE Joint Genome Institute"/>
            <person name="Ahrendt S."/>
            <person name="Riley R."/>
            <person name="Andreopoulos W."/>
            <person name="Labutti K."/>
            <person name="Pangilinan J."/>
            <person name="Ruiz-Duenas F.J."/>
            <person name="Barrasa J.M."/>
            <person name="Sanchez-Garcia M."/>
            <person name="Camarero S."/>
            <person name="Miyauchi S."/>
            <person name="Serrano A."/>
            <person name="Linde D."/>
            <person name="Babiker R."/>
            <person name="Drula E."/>
            <person name="Ayuso-Fernandez I."/>
            <person name="Pacheco R."/>
            <person name="Padilla G."/>
            <person name="Ferreira P."/>
            <person name="Barriuso J."/>
            <person name="Kellner H."/>
            <person name="Castanera R."/>
            <person name="Alfaro M."/>
            <person name="Ramirez L."/>
            <person name="Pisabarro A.G."/>
            <person name="Kuo A."/>
            <person name="Tritt A."/>
            <person name="Lipzen A."/>
            <person name="He G."/>
            <person name="Yan M."/>
            <person name="Ng V."/>
            <person name="Cullen D."/>
            <person name="Martin F."/>
            <person name="Rosso M.-N."/>
            <person name="Henrissat B."/>
            <person name="Hibbett D."/>
            <person name="Martinez A.T."/>
            <person name="Grigoriev I.V."/>
        </authorList>
    </citation>
    <scope>NUCLEOTIDE SEQUENCE</scope>
    <source>
        <strain evidence="2">CBS 247.69</strain>
    </source>
</reference>
<feature type="region of interest" description="Disordered" evidence="1">
    <location>
        <begin position="82"/>
        <end position="101"/>
    </location>
</feature>
<keyword evidence="3" id="KW-1185">Reference proteome</keyword>
<dbReference type="EMBL" id="MU150585">
    <property type="protein sequence ID" value="KAF9455615.1"/>
    <property type="molecule type" value="Genomic_DNA"/>
</dbReference>